<accession>A0AA39ZF97</accession>
<feature type="region of interest" description="Disordered" evidence="1">
    <location>
        <begin position="99"/>
        <end position="122"/>
    </location>
</feature>
<dbReference type="AlphaFoldDB" id="A0AA39ZF97"/>
<comment type="caution">
    <text evidence="2">The sequence shown here is derived from an EMBL/GenBank/DDBJ whole genome shotgun (WGS) entry which is preliminary data.</text>
</comment>
<reference evidence="2" key="1">
    <citation type="submission" date="2023-06" db="EMBL/GenBank/DDBJ databases">
        <title>Genome-scale phylogeny and comparative genomics of the fungal order Sordariales.</title>
        <authorList>
            <consortium name="Lawrence Berkeley National Laboratory"/>
            <person name="Hensen N."/>
            <person name="Bonometti L."/>
            <person name="Westerberg I."/>
            <person name="Brannstrom I.O."/>
            <person name="Guillou S."/>
            <person name="Cros-Aarteil S."/>
            <person name="Calhoun S."/>
            <person name="Haridas S."/>
            <person name="Kuo A."/>
            <person name="Mondo S."/>
            <person name="Pangilinan J."/>
            <person name="Riley R."/>
            <person name="Labutti K."/>
            <person name="Andreopoulos B."/>
            <person name="Lipzen A."/>
            <person name="Chen C."/>
            <person name="Yanf M."/>
            <person name="Daum C."/>
            <person name="Ng V."/>
            <person name="Clum A."/>
            <person name="Steindorff A."/>
            <person name="Ohm R."/>
            <person name="Martin F."/>
            <person name="Silar P."/>
            <person name="Natvig D."/>
            <person name="Lalanne C."/>
            <person name="Gautier V."/>
            <person name="Ament-Velasquez S.L."/>
            <person name="Kruys A."/>
            <person name="Hutchinson M.I."/>
            <person name="Powell A.J."/>
            <person name="Barry K."/>
            <person name="Miller A.N."/>
            <person name="Grigoriev I.V."/>
            <person name="Debuchy R."/>
            <person name="Gladieux P."/>
            <person name="Thoren M.H."/>
            <person name="Johannesson H."/>
        </authorList>
    </citation>
    <scope>NUCLEOTIDE SEQUENCE</scope>
    <source>
        <strain evidence="2">CBS 307.81</strain>
    </source>
</reference>
<evidence type="ECO:0000313" key="3">
    <source>
        <dbReference type="Proteomes" id="UP001174997"/>
    </source>
</evidence>
<evidence type="ECO:0000256" key="1">
    <source>
        <dbReference type="SAM" id="MobiDB-lite"/>
    </source>
</evidence>
<proteinExistence type="predicted"/>
<dbReference type="Proteomes" id="UP001174997">
    <property type="component" value="Unassembled WGS sequence"/>
</dbReference>
<keyword evidence="3" id="KW-1185">Reference proteome</keyword>
<protein>
    <submittedName>
        <fullName evidence="2">Uncharacterized protein</fullName>
    </submittedName>
</protein>
<gene>
    <name evidence="2" type="ORF">QBC41DRAFT_345934</name>
</gene>
<feature type="compositionally biased region" description="Basic and acidic residues" evidence="1">
    <location>
        <begin position="99"/>
        <end position="110"/>
    </location>
</feature>
<feature type="compositionally biased region" description="Polar residues" evidence="1">
    <location>
        <begin position="111"/>
        <end position="122"/>
    </location>
</feature>
<organism evidence="2 3">
    <name type="scientific">Cercophora samala</name>
    <dbReference type="NCBI Taxonomy" id="330535"/>
    <lineage>
        <taxon>Eukaryota</taxon>
        <taxon>Fungi</taxon>
        <taxon>Dikarya</taxon>
        <taxon>Ascomycota</taxon>
        <taxon>Pezizomycotina</taxon>
        <taxon>Sordariomycetes</taxon>
        <taxon>Sordariomycetidae</taxon>
        <taxon>Sordariales</taxon>
        <taxon>Lasiosphaeriaceae</taxon>
        <taxon>Cercophora</taxon>
    </lineage>
</organism>
<evidence type="ECO:0000313" key="2">
    <source>
        <dbReference type="EMBL" id="KAK0669916.1"/>
    </source>
</evidence>
<dbReference type="EMBL" id="JAULSY010000037">
    <property type="protein sequence ID" value="KAK0669916.1"/>
    <property type="molecule type" value="Genomic_DNA"/>
</dbReference>
<sequence length="168" mass="18540">MSTSRIFPWASIKPKLLTPEGRFISDDKIYADVAWDILVEAANRNHLQDMHDDAWRALRACRQLRESGSAGIDVELQYAFFFILSAMLKVQLKVQERDGLPESQRGDRSPSGESTDSGVTDVSGQSADFVKIDMADLRYAMAQEGVKVDGGKGVLGKVSGWVFGKGKK</sequence>
<name>A0AA39ZF97_9PEZI</name>